<keyword evidence="2" id="KW-1185">Reference proteome</keyword>
<dbReference type="RefSeq" id="WP_379873420.1">
    <property type="nucleotide sequence ID" value="NZ_JBHTBH010000014.1"/>
</dbReference>
<comment type="caution">
    <text evidence="1">The sequence shown here is derived from an EMBL/GenBank/DDBJ whole genome shotgun (WGS) entry which is preliminary data.</text>
</comment>
<gene>
    <name evidence="1" type="ORF">ACFQRF_23855</name>
</gene>
<protein>
    <submittedName>
        <fullName evidence="1">Uncharacterized protein</fullName>
    </submittedName>
</protein>
<name>A0ABW2KLB0_9ACTN</name>
<sequence length="84" mass="9204">MTPKPQTLDDLLANTVEYLLYASERAETRETSDDAAYVRGALWAARESLKQAIYRFEEEEVAARDLELALADVTAPGDLLGGAS</sequence>
<evidence type="ECO:0000313" key="2">
    <source>
        <dbReference type="Proteomes" id="UP001596540"/>
    </source>
</evidence>
<reference evidence="2" key="1">
    <citation type="journal article" date="2019" name="Int. J. Syst. Evol. Microbiol.">
        <title>The Global Catalogue of Microorganisms (GCM) 10K type strain sequencing project: providing services to taxonomists for standard genome sequencing and annotation.</title>
        <authorList>
            <consortium name="The Broad Institute Genomics Platform"/>
            <consortium name="The Broad Institute Genome Sequencing Center for Infectious Disease"/>
            <person name="Wu L."/>
            <person name="Ma J."/>
        </authorList>
    </citation>
    <scope>NUCLEOTIDE SEQUENCE [LARGE SCALE GENOMIC DNA]</scope>
    <source>
        <strain evidence="2">CGMCC 4.7382</strain>
    </source>
</reference>
<evidence type="ECO:0000313" key="1">
    <source>
        <dbReference type="EMBL" id="MFC7330772.1"/>
    </source>
</evidence>
<dbReference type="Proteomes" id="UP001596540">
    <property type="component" value="Unassembled WGS sequence"/>
</dbReference>
<accession>A0ABW2KLB0</accession>
<dbReference type="EMBL" id="JBHTBH010000014">
    <property type="protein sequence ID" value="MFC7330772.1"/>
    <property type="molecule type" value="Genomic_DNA"/>
</dbReference>
<proteinExistence type="predicted"/>
<organism evidence="1 2">
    <name type="scientific">Marinactinospora rubrisoli</name>
    <dbReference type="NCBI Taxonomy" id="2715399"/>
    <lineage>
        <taxon>Bacteria</taxon>
        <taxon>Bacillati</taxon>
        <taxon>Actinomycetota</taxon>
        <taxon>Actinomycetes</taxon>
        <taxon>Streptosporangiales</taxon>
        <taxon>Nocardiopsidaceae</taxon>
        <taxon>Marinactinospora</taxon>
    </lineage>
</organism>